<evidence type="ECO:0000313" key="1">
    <source>
        <dbReference type="EMBL" id="ROO90663.1"/>
    </source>
</evidence>
<organism evidence="1 2">
    <name type="scientific">Actinocorallia herbida</name>
    <dbReference type="NCBI Taxonomy" id="58109"/>
    <lineage>
        <taxon>Bacteria</taxon>
        <taxon>Bacillati</taxon>
        <taxon>Actinomycetota</taxon>
        <taxon>Actinomycetes</taxon>
        <taxon>Streptosporangiales</taxon>
        <taxon>Thermomonosporaceae</taxon>
        <taxon>Actinocorallia</taxon>
    </lineage>
</organism>
<reference evidence="1 2" key="1">
    <citation type="submission" date="2018-11" db="EMBL/GenBank/DDBJ databases">
        <title>Sequencing the genomes of 1000 actinobacteria strains.</title>
        <authorList>
            <person name="Klenk H.-P."/>
        </authorList>
    </citation>
    <scope>NUCLEOTIDE SEQUENCE [LARGE SCALE GENOMIC DNA]</scope>
    <source>
        <strain evidence="1 2">DSM 44254</strain>
    </source>
</reference>
<dbReference type="OrthoDB" id="3428976at2"/>
<evidence type="ECO:0000313" key="2">
    <source>
        <dbReference type="Proteomes" id="UP000272400"/>
    </source>
</evidence>
<sequence>MRERLEAMRARAEKSTSWRIPVAYLLRLVNHKGEVPIGTRLTREDLIFLAEAREEVELLAEAALRILELHHPKPSGGLSSDPENPLRRCRACMTRWPCPTFRALTTSLDH</sequence>
<dbReference type="EMBL" id="RJKE01000001">
    <property type="protein sequence ID" value="ROO90663.1"/>
    <property type="molecule type" value="Genomic_DNA"/>
</dbReference>
<name>A0A3N1DAV7_9ACTN</name>
<comment type="caution">
    <text evidence="1">The sequence shown here is derived from an EMBL/GenBank/DDBJ whole genome shotgun (WGS) entry which is preliminary data.</text>
</comment>
<gene>
    <name evidence="1" type="ORF">EDD29_8398</name>
</gene>
<protein>
    <submittedName>
        <fullName evidence="1">Uncharacterized protein</fullName>
    </submittedName>
</protein>
<dbReference type="AlphaFoldDB" id="A0A3N1DAV7"/>
<accession>A0A3N1DAV7</accession>
<dbReference type="Proteomes" id="UP000272400">
    <property type="component" value="Unassembled WGS sequence"/>
</dbReference>
<keyword evidence="2" id="KW-1185">Reference proteome</keyword>
<proteinExistence type="predicted"/>